<sequence>MGGGGGEGGGVDVSGRVEEAWREWVVRKVVGGVGGVGWVECVALVREVVGGRYMSVVRMGGGSGMRWGMW</sequence>
<accession>E0RQI0</accession>
<reference key="1">
    <citation type="submission" date="2009-08" db="EMBL/GenBank/DDBJ databases">
        <title>The genome sequence of Spirochaeta thermophila DSM6192.</title>
        <authorList>
            <person name="Angelov A."/>
            <person name="Mientus M."/>
            <person name="Wittenberg S."/>
            <person name="Lehmann R."/>
            <person name="Liesegang H."/>
            <person name="Daniel R."/>
            <person name="Liebl W."/>
        </authorList>
    </citation>
    <scope>NUCLEOTIDE SEQUENCE</scope>
    <source>
        <strain>DSM 6192</strain>
    </source>
</reference>
<dbReference type="HOGENOM" id="CLU_2755859_0_0_12"/>
<protein>
    <submittedName>
        <fullName evidence="1">Uncharacterized protein</fullName>
    </submittedName>
</protein>
<proteinExistence type="predicted"/>
<gene>
    <name evidence="1" type="ordered locus">STHERM_c20210</name>
</gene>
<dbReference type="KEGG" id="sta:STHERM_c20210"/>
<dbReference type="Proteomes" id="UP000001296">
    <property type="component" value="Chromosome"/>
</dbReference>
<evidence type="ECO:0000313" key="2">
    <source>
        <dbReference type="Proteomes" id="UP000001296"/>
    </source>
</evidence>
<organism evidence="1 2">
    <name type="scientific">Winmispira thermophila (strain ATCC 49972 / DSM 6192 / RI 19.B1)</name>
    <name type="common">Spirochaeta thermophila</name>
    <dbReference type="NCBI Taxonomy" id="665571"/>
    <lineage>
        <taxon>Bacteria</taxon>
        <taxon>Pseudomonadati</taxon>
        <taxon>Spirochaetota</taxon>
        <taxon>Spirochaetia</taxon>
        <taxon>Winmispirales</taxon>
        <taxon>Winmispiraceae</taxon>
        <taxon>Winmispira</taxon>
    </lineage>
</organism>
<dbReference type="EMBL" id="CP001698">
    <property type="protein sequence ID" value="ADN02956.1"/>
    <property type="molecule type" value="Genomic_DNA"/>
</dbReference>
<reference evidence="1 2" key="2">
    <citation type="journal article" date="2010" name="J. Bacteriol.">
        <title>Genome sequence of the polysaccharide-degrading, thermophilic anaerobe Spirochaeta thermophila DSM 6192.</title>
        <authorList>
            <person name="Angelov A."/>
            <person name="Liebl S."/>
            <person name="Ballschmiter M."/>
            <person name="Bomeke M."/>
            <person name="Lehmann R."/>
            <person name="Liesegang H."/>
            <person name="Daniel R."/>
            <person name="Liebl W."/>
        </authorList>
    </citation>
    <scope>NUCLEOTIDE SEQUENCE [LARGE SCALE GENOMIC DNA]</scope>
    <source>
        <strain evidence="2">ATCC 49972 / DSM 6192 / RI 19.B1</strain>
    </source>
</reference>
<dbReference type="AlphaFoldDB" id="E0RQI0"/>
<name>E0RQI0_WINT6</name>
<dbReference type="PaxDb" id="665571-STHERM_c20210"/>
<evidence type="ECO:0000313" key="1">
    <source>
        <dbReference type="EMBL" id="ADN02956.1"/>
    </source>
</evidence>